<evidence type="ECO:0000313" key="4">
    <source>
        <dbReference type="Proteomes" id="UP000523795"/>
    </source>
</evidence>
<evidence type="ECO:0000313" key="3">
    <source>
        <dbReference type="EMBL" id="NKX52898.1"/>
    </source>
</evidence>
<dbReference type="InterPro" id="IPR018392">
    <property type="entry name" value="LysM"/>
</dbReference>
<dbReference type="SMART" id="SM00257">
    <property type="entry name" value="LysM"/>
    <property type="match status" value="1"/>
</dbReference>
<dbReference type="Proteomes" id="UP000523795">
    <property type="component" value="Unassembled WGS sequence"/>
</dbReference>
<name>A0ABX1JUF5_9MICC</name>
<keyword evidence="4" id="KW-1185">Reference proteome</keyword>
<dbReference type="PROSITE" id="PS51782">
    <property type="entry name" value="LYSM"/>
    <property type="match status" value="1"/>
</dbReference>
<feature type="non-terminal residue" evidence="3">
    <location>
        <position position="174"/>
    </location>
</feature>
<dbReference type="SUPFAM" id="SSF54106">
    <property type="entry name" value="LysM domain"/>
    <property type="match status" value="1"/>
</dbReference>
<dbReference type="Gene3D" id="3.10.350.10">
    <property type="entry name" value="LysM domain"/>
    <property type="match status" value="1"/>
</dbReference>
<gene>
    <name evidence="3" type="ORF">HER39_20445</name>
</gene>
<organism evidence="3 4">
    <name type="scientific">Arthrobacter deserti</name>
    <dbReference type="NCBI Taxonomy" id="1742687"/>
    <lineage>
        <taxon>Bacteria</taxon>
        <taxon>Bacillati</taxon>
        <taxon>Actinomycetota</taxon>
        <taxon>Actinomycetes</taxon>
        <taxon>Micrococcales</taxon>
        <taxon>Micrococcaceae</taxon>
        <taxon>Arthrobacter</taxon>
    </lineage>
</organism>
<dbReference type="PANTHER" id="PTHR33734">
    <property type="entry name" value="LYSM DOMAIN-CONTAINING GPI-ANCHORED PROTEIN 2"/>
    <property type="match status" value="1"/>
</dbReference>
<dbReference type="InterPro" id="IPR036779">
    <property type="entry name" value="LysM_dom_sf"/>
</dbReference>
<feature type="signal peptide" evidence="1">
    <location>
        <begin position="1"/>
        <end position="50"/>
    </location>
</feature>
<comment type="caution">
    <text evidence="3">The sequence shown here is derived from an EMBL/GenBank/DDBJ whole genome shotgun (WGS) entry which is preliminary data.</text>
</comment>
<feature type="domain" description="LysM" evidence="2">
    <location>
        <begin position="98"/>
        <end position="142"/>
    </location>
</feature>
<accession>A0ABX1JUF5</accession>
<proteinExistence type="predicted"/>
<evidence type="ECO:0000256" key="1">
    <source>
        <dbReference type="SAM" id="SignalP"/>
    </source>
</evidence>
<feature type="chain" id="PRO_5046246494" evidence="1">
    <location>
        <begin position="51"/>
        <end position="174"/>
    </location>
</feature>
<dbReference type="Pfam" id="PF01476">
    <property type="entry name" value="LysM"/>
    <property type="match status" value="2"/>
</dbReference>
<protein>
    <submittedName>
        <fullName evidence="3">LysM peptidoglycan-binding domain-containing protein</fullName>
    </submittedName>
</protein>
<dbReference type="EMBL" id="JAAZSR010000839">
    <property type="protein sequence ID" value="NKX52898.1"/>
    <property type="molecule type" value="Genomic_DNA"/>
</dbReference>
<evidence type="ECO:0000259" key="2">
    <source>
        <dbReference type="PROSITE" id="PS51782"/>
    </source>
</evidence>
<dbReference type="CDD" id="cd00118">
    <property type="entry name" value="LysM"/>
    <property type="match status" value="2"/>
</dbReference>
<reference evidence="3 4" key="1">
    <citation type="submission" date="2020-04" db="EMBL/GenBank/DDBJ databases">
        <authorList>
            <person name="Liu S."/>
        </authorList>
    </citation>
    <scope>NUCLEOTIDE SEQUENCE [LARGE SCALE GENOMIC DNA]</scope>
    <source>
        <strain evidence="3 4">CGMCC 1.15091</strain>
    </source>
</reference>
<dbReference type="PANTHER" id="PTHR33734:SF22">
    <property type="entry name" value="MEMBRANE-BOUND LYTIC MUREIN TRANSGLYCOSYLASE D"/>
    <property type="match status" value="1"/>
</dbReference>
<keyword evidence="1" id="KW-0732">Signal</keyword>
<sequence length="174" mass="17480">MSDQRPPISPLGTQALGNGQPSRMFLSAAATAAIPAVVLSSAALALPAQAAEQAPRMALQPRMADGAPAPLLARMVPASQVAVQLPSMLRPARGVVPASYVVRAGDTVSAIAARYGLSTSKVLSLNGLRGTSVIYPGQKLKLSGTATSQAQTTASSTAAAKYTVKAGDTLSGIA</sequence>